<evidence type="ECO:0000313" key="1">
    <source>
        <dbReference type="EMBL" id="PNX66001.1"/>
    </source>
</evidence>
<gene>
    <name evidence="1" type="ORF">L195_g054832</name>
</gene>
<accession>A0A2K3KI80</accession>
<comment type="caution">
    <text evidence="1">The sequence shown here is derived from an EMBL/GenBank/DDBJ whole genome shotgun (WGS) entry which is preliminary data.</text>
</comment>
<sequence length="24" mass="2654">MGTSFEGEYPYGVRIGYLYVPGTP</sequence>
<proteinExistence type="predicted"/>
<feature type="non-terminal residue" evidence="1">
    <location>
        <position position="24"/>
    </location>
</feature>
<evidence type="ECO:0000313" key="2">
    <source>
        <dbReference type="Proteomes" id="UP000236291"/>
    </source>
</evidence>
<name>A0A2K3KI80_TRIPR</name>
<reference evidence="1 2" key="1">
    <citation type="journal article" date="2014" name="Am. J. Bot.">
        <title>Genome assembly and annotation for red clover (Trifolium pratense; Fabaceae).</title>
        <authorList>
            <person name="Istvanek J."/>
            <person name="Jaros M."/>
            <person name="Krenek A."/>
            <person name="Repkova J."/>
        </authorList>
    </citation>
    <scope>NUCLEOTIDE SEQUENCE [LARGE SCALE GENOMIC DNA]</scope>
    <source>
        <strain evidence="2">cv. Tatra</strain>
        <tissue evidence="1">Young leaves</tissue>
    </source>
</reference>
<dbReference type="EMBL" id="ASHM01097448">
    <property type="protein sequence ID" value="PNX66001.1"/>
    <property type="molecule type" value="Genomic_DNA"/>
</dbReference>
<dbReference type="AlphaFoldDB" id="A0A2K3KI80"/>
<reference evidence="1 2" key="2">
    <citation type="journal article" date="2017" name="Front. Plant Sci.">
        <title>Gene Classification and Mining of Molecular Markers Useful in Red Clover (Trifolium pratense) Breeding.</title>
        <authorList>
            <person name="Istvanek J."/>
            <person name="Dluhosova J."/>
            <person name="Dluhos P."/>
            <person name="Patkova L."/>
            <person name="Nedelnik J."/>
            <person name="Repkova J."/>
        </authorList>
    </citation>
    <scope>NUCLEOTIDE SEQUENCE [LARGE SCALE GENOMIC DNA]</scope>
    <source>
        <strain evidence="2">cv. Tatra</strain>
        <tissue evidence="1">Young leaves</tissue>
    </source>
</reference>
<organism evidence="1 2">
    <name type="scientific">Trifolium pratense</name>
    <name type="common">Red clover</name>
    <dbReference type="NCBI Taxonomy" id="57577"/>
    <lineage>
        <taxon>Eukaryota</taxon>
        <taxon>Viridiplantae</taxon>
        <taxon>Streptophyta</taxon>
        <taxon>Embryophyta</taxon>
        <taxon>Tracheophyta</taxon>
        <taxon>Spermatophyta</taxon>
        <taxon>Magnoliopsida</taxon>
        <taxon>eudicotyledons</taxon>
        <taxon>Gunneridae</taxon>
        <taxon>Pentapetalae</taxon>
        <taxon>rosids</taxon>
        <taxon>fabids</taxon>
        <taxon>Fabales</taxon>
        <taxon>Fabaceae</taxon>
        <taxon>Papilionoideae</taxon>
        <taxon>50 kb inversion clade</taxon>
        <taxon>NPAAA clade</taxon>
        <taxon>Hologalegina</taxon>
        <taxon>IRL clade</taxon>
        <taxon>Trifolieae</taxon>
        <taxon>Trifolium</taxon>
    </lineage>
</organism>
<dbReference type="Proteomes" id="UP000236291">
    <property type="component" value="Unassembled WGS sequence"/>
</dbReference>
<protein>
    <submittedName>
        <fullName evidence="1">Uncharacterized protein</fullName>
    </submittedName>
</protein>